<reference evidence="1" key="2">
    <citation type="submission" date="2021-08" db="EMBL/GenBank/DDBJ databases">
        <authorList>
            <person name="Tani A."/>
            <person name="Ola A."/>
            <person name="Ogura Y."/>
            <person name="Katsura K."/>
            <person name="Hayashi T."/>
        </authorList>
    </citation>
    <scope>NUCLEOTIDE SEQUENCE</scope>
    <source>
        <strain evidence="1">DSM 19015</strain>
    </source>
</reference>
<name>A0ABQ4RTM6_9HYPH</name>
<gene>
    <name evidence="1" type="ORF">OCOJLMKI_0524</name>
</gene>
<dbReference type="Proteomes" id="UP001055125">
    <property type="component" value="Unassembled WGS sequence"/>
</dbReference>
<evidence type="ECO:0008006" key="3">
    <source>
        <dbReference type="Google" id="ProtNLM"/>
    </source>
</evidence>
<proteinExistence type="predicted"/>
<reference evidence="1" key="1">
    <citation type="journal article" date="2021" name="Front. Microbiol.">
        <title>Comprehensive Comparative Genomics and Phenotyping of Methylobacterium Species.</title>
        <authorList>
            <person name="Alessa O."/>
            <person name="Ogura Y."/>
            <person name="Fujitani Y."/>
            <person name="Takami H."/>
            <person name="Hayashi T."/>
            <person name="Sahin N."/>
            <person name="Tani A."/>
        </authorList>
    </citation>
    <scope>NUCLEOTIDE SEQUENCE</scope>
    <source>
        <strain evidence="1">DSM 19015</strain>
    </source>
</reference>
<organism evidence="1 2">
    <name type="scientific">Methylobacterium iners</name>
    <dbReference type="NCBI Taxonomy" id="418707"/>
    <lineage>
        <taxon>Bacteria</taxon>
        <taxon>Pseudomonadati</taxon>
        <taxon>Pseudomonadota</taxon>
        <taxon>Alphaproteobacteria</taxon>
        <taxon>Hyphomicrobiales</taxon>
        <taxon>Methylobacteriaceae</taxon>
        <taxon>Methylobacterium</taxon>
    </lineage>
</organism>
<dbReference type="Gene3D" id="3.90.1690.10">
    <property type="entry name" value="phage-related protein like domain"/>
    <property type="match status" value="1"/>
</dbReference>
<evidence type="ECO:0000313" key="1">
    <source>
        <dbReference type="EMBL" id="GJD93332.1"/>
    </source>
</evidence>
<sequence>MAPRPFVTSSVMTAIAIGYSNPANTLIADRVMPRIPVPGEEYKWTEYPIAEMFTVPRTLVSRRGRVERVEFSGAERAGRTRDYGLEDGIPISDINAAANMRARNLGNFDPENRAAEGLTNLILLDREVRVAAKVQDPANYSPTRRLVLSGADQFSNGASDIIGVLKAAFQSTLIYRPNIMSMGRDVWTGISSHPQLVNAIRGNVTSKGIIKPEEFVDLFRGEGLRELAIGESFVNVARPGQAANLNRVWGKSIQLHFRDENLRPEQGGITWGFTAQYGTRIAGSWEDRDVGLEGGRVVRVGEKVEEQIVARDVGFLIQNAVA</sequence>
<protein>
    <recommendedName>
        <fullName evidence="3">Capsid protein</fullName>
    </recommendedName>
</protein>
<accession>A0ABQ4RTM6</accession>
<dbReference type="RefSeq" id="WP_379002437.1">
    <property type="nucleotide sequence ID" value="NZ_JBHSNE010000018.1"/>
</dbReference>
<dbReference type="EMBL" id="BPQP01000007">
    <property type="protein sequence ID" value="GJD93332.1"/>
    <property type="molecule type" value="Genomic_DNA"/>
</dbReference>
<evidence type="ECO:0000313" key="2">
    <source>
        <dbReference type="Proteomes" id="UP001055125"/>
    </source>
</evidence>
<keyword evidence="2" id="KW-1185">Reference proteome</keyword>
<dbReference type="InterPro" id="IPR053738">
    <property type="entry name" value="Lambda_capsid_assembly"/>
</dbReference>
<comment type="caution">
    <text evidence="1">The sequence shown here is derived from an EMBL/GenBank/DDBJ whole genome shotgun (WGS) entry which is preliminary data.</text>
</comment>